<name>A0ABS3J2C1_9HYPH</name>
<keyword evidence="2" id="KW-1185">Reference proteome</keyword>
<dbReference type="EMBL" id="JAFMPY010000007">
    <property type="protein sequence ID" value="MBO0903819.1"/>
    <property type="molecule type" value="Genomic_DNA"/>
</dbReference>
<organism evidence="1 2">
    <name type="scientific">Jiella sonneratiae</name>
    <dbReference type="NCBI Taxonomy" id="2816856"/>
    <lineage>
        <taxon>Bacteria</taxon>
        <taxon>Pseudomonadati</taxon>
        <taxon>Pseudomonadota</taxon>
        <taxon>Alphaproteobacteria</taxon>
        <taxon>Hyphomicrobiales</taxon>
        <taxon>Aurantimonadaceae</taxon>
        <taxon>Jiella</taxon>
    </lineage>
</organism>
<sequence length="138" mass="14886">MNNVPLGPAGEAAPLRWQHAHPKEAEAFGQMTTAELVAVANGLHEARLSIGGIVNQPRISHSDAATSFFDDEFDRLAELYEMTIEELRRRPSSGDRSVDQDRLRIVATYDLLDAGGSILDVIAYLAAGLEALPNGDAS</sequence>
<dbReference type="RefSeq" id="WP_207350450.1">
    <property type="nucleotide sequence ID" value="NZ_JAFMPY010000007.1"/>
</dbReference>
<proteinExistence type="predicted"/>
<evidence type="ECO:0000313" key="2">
    <source>
        <dbReference type="Proteomes" id="UP000664288"/>
    </source>
</evidence>
<protein>
    <submittedName>
        <fullName evidence="1">Uncharacterized protein</fullName>
    </submittedName>
</protein>
<accession>A0ABS3J2C1</accession>
<comment type="caution">
    <text evidence="1">The sequence shown here is derived from an EMBL/GenBank/DDBJ whole genome shotgun (WGS) entry which is preliminary data.</text>
</comment>
<evidence type="ECO:0000313" key="1">
    <source>
        <dbReference type="EMBL" id="MBO0903819.1"/>
    </source>
</evidence>
<gene>
    <name evidence="1" type="ORF">J1C47_09200</name>
</gene>
<dbReference type="Proteomes" id="UP000664288">
    <property type="component" value="Unassembled WGS sequence"/>
</dbReference>
<reference evidence="1 2" key="1">
    <citation type="submission" date="2021-03" db="EMBL/GenBank/DDBJ databases">
        <title>Whole genome sequence of Jiella sp. MQZ13P-4.</title>
        <authorList>
            <person name="Tuo L."/>
        </authorList>
    </citation>
    <scope>NUCLEOTIDE SEQUENCE [LARGE SCALE GENOMIC DNA]</scope>
    <source>
        <strain evidence="1 2">MQZ13P-4</strain>
    </source>
</reference>